<evidence type="ECO:0000313" key="2">
    <source>
        <dbReference type="Proteomes" id="UP000318590"/>
    </source>
</evidence>
<proteinExistence type="predicted"/>
<protein>
    <recommendedName>
        <fullName evidence="3">DUF4258 domain-containing protein</fullName>
    </recommendedName>
</protein>
<dbReference type="RefSeq" id="WP_142835048.1">
    <property type="nucleotide sequence ID" value="NZ_VFSV01000020.1"/>
</dbReference>
<evidence type="ECO:0008006" key="3">
    <source>
        <dbReference type="Google" id="ProtNLM"/>
    </source>
</evidence>
<dbReference type="OrthoDB" id="7605594at2"/>
<organism evidence="1 2">
    <name type="scientific">Palleronia caenipelagi</name>
    <dbReference type="NCBI Taxonomy" id="2489174"/>
    <lineage>
        <taxon>Bacteria</taxon>
        <taxon>Pseudomonadati</taxon>
        <taxon>Pseudomonadota</taxon>
        <taxon>Alphaproteobacteria</taxon>
        <taxon>Rhodobacterales</taxon>
        <taxon>Roseobacteraceae</taxon>
        <taxon>Palleronia</taxon>
    </lineage>
</organism>
<dbReference type="AlphaFoldDB" id="A0A547PW86"/>
<accession>A0A547PW86</accession>
<reference evidence="1 2" key="1">
    <citation type="submission" date="2019-06" db="EMBL/GenBank/DDBJ databases">
        <title>Paenimaribius caenipelagi gen. nov., sp. nov., isolated from a tidal flat.</title>
        <authorList>
            <person name="Yoon J.-H."/>
        </authorList>
    </citation>
    <scope>NUCLEOTIDE SEQUENCE [LARGE SCALE GENOMIC DNA]</scope>
    <source>
        <strain evidence="1 2">JBTF-M29</strain>
    </source>
</reference>
<keyword evidence="2" id="KW-1185">Reference proteome</keyword>
<comment type="caution">
    <text evidence="1">The sequence shown here is derived from an EMBL/GenBank/DDBJ whole genome shotgun (WGS) entry which is preliminary data.</text>
</comment>
<dbReference type="EMBL" id="VFSV01000020">
    <property type="protein sequence ID" value="TRD18376.1"/>
    <property type="molecule type" value="Genomic_DNA"/>
</dbReference>
<sequence length="80" mass="9319">MSRMQVHISDHALVRHMELVMGLDVEAVRREIRRKVTVEHPLPGATGVIIDRFTYKIGYDADQPTITTVIDRRTMRRHQP</sequence>
<dbReference type="Proteomes" id="UP000318590">
    <property type="component" value="Unassembled WGS sequence"/>
</dbReference>
<name>A0A547PW86_9RHOB</name>
<gene>
    <name evidence="1" type="ORF">FEV53_12020</name>
</gene>
<evidence type="ECO:0000313" key="1">
    <source>
        <dbReference type="EMBL" id="TRD18376.1"/>
    </source>
</evidence>